<keyword evidence="3" id="KW-1185">Reference proteome</keyword>
<dbReference type="Pfam" id="PF12099">
    <property type="entry name" value="DUF3575"/>
    <property type="match status" value="1"/>
</dbReference>
<dbReference type="STRING" id="662367.SAMN05216167_102845"/>
<proteinExistence type="predicted"/>
<name>A0A1I1N5V3_9BACT</name>
<evidence type="ECO:0008006" key="4">
    <source>
        <dbReference type="Google" id="ProtNLM"/>
    </source>
</evidence>
<dbReference type="RefSeq" id="WP_093825088.1">
    <property type="nucleotide sequence ID" value="NZ_FOLQ01000002.1"/>
</dbReference>
<accession>A0A1I1N5V3</accession>
<sequence length="236" mass="26681">MISTRLLRLLALFLGIAFSAQAQSLRPMPLSAVGIDDAKRWVVKFTPLSLFDPNNTIQFGLERLLSQRHSLQVEIGYGWQGMNLWDMSQHGQYSHLENWRGRVEWRYYWRGGLIGPYLALEGLYRQVNAYENGTIGIGCETGQCQYYQLYSLPISKYVWGGHVKFGRQFAISTNKRLVGDFYGGLGIRGNTVDRFNRPAGSLDFRSSGGFLSIDPFTSSANVFISVSYGIKIGYSF</sequence>
<keyword evidence="1" id="KW-0732">Signal</keyword>
<feature type="signal peptide" evidence="1">
    <location>
        <begin position="1"/>
        <end position="22"/>
    </location>
</feature>
<reference evidence="2 3" key="1">
    <citation type="submission" date="2016-10" db="EMBL/GenBank/DDBJ databases">
        <authorList>
            <person name="de Groot N.N."/>
        </authorList>
    </citation>
    <scope>NUCLEOTIDE SEQUENCE [LARGE SCALE GENOMIC DNA]</scope>
    <source>
        <strain evidence="2 3">DSM 26130</strain>
    </source>
</reference>
<dbReference type="OrthoDB" id="939956at2"/>
<dbReference type="EMBL" id="FOLQ01000002">
    <property type="protein sequence ID" value="SFC92716.1"/>
    <property type="molecule type" value="Genomic_DNA"/>
</dbReference>
<gene>
    <name evidence="2" type="ORF">SAMN05216167_102845</name>
</gene>
<evidence type="ECO:0000313" key="3">
    <source>
        <dbReference type="Proteomes" id="UP000198598"/>
    </source>
</evidence>
<evidence type="ECO:0000313" key="2">
    <source>
        <dbReference type="EMBL" id="SFC92716.1"/>
    </source>
</evidence>
<dbReference type="InterPro" id="IPR021958">
    <property type="entry name" value="DUF3575"/>
</dbReference>
<dbReference type="Proteomes" id="UP000198598">
    <property type="component" value="Unassembled WGS sequence"/>
</dbReference>
<protein>
    <recommendedName>
        <fullName evidence="4">Outer membrane protein beta-barrel domain-containing protein</fullName>
    </recommendedName>
</protein>
<feature type="chain" id="PRO_5011750037" description="Outer membrane protein beta-barrel domain-containing protein" evidence="1">
    <location>
        <begin position="23"/>
        <end position="236"/>
    </location>
</feature>
<dbReference type="AlphaFoldDB" id="A0A1I1N5V3"/>
<organism evidence="2 3">
    <name type="scientific">Spirosoma endophyticum</name>
    <dbReference type="NCBI Taxonomy" id="662367"/>
    <lineage>
        <taxon>Bacteria</taxon>
        <taxon>Pseudomonadati</taxon>
        <taxon>Bacteroidota</taxon>
        <taxon>Cytophagia</taxon>
        <taxon>Cytophagales</taxon>
        <taxon>Cytophagaceae</taxon>
        <taxon>Spirosoma</taxon>
    </lineage>
</organism>
<evidence type="ECO:0000256" key="1">
    <source>
        <dbReference type="SAM" id="SignalP"/>
    </source>
</evidence>